<dbReference type="PANTHER" id="PTHR21838">
    <property type="entry name" value="COILED-COIL DOMAIN-CONTAINING PROTEIN 137"/>
    <property type="match status" value="1"/>
</dbReference>
<dbReference type="Proteomes" id="UP000625711">
    <property type="component" value="Unassembled WGS sequence"/>
</dbReference>
<sequence>MGRKIPGRKHRGIRDPEKQSAERFAKIKDKINAPPTNPDEQQISNSLLRLMELKNKVKIGQYNKKKMFNKSNEADNTTKKKNVIKPRFKRLPGESDKQFKYRIDCICRDTIQEVAFEDKYNVKIKRNEKGEVEGVEKRPPDELEILRKRILKEKKSKPKKGKHKVDEKPEEKKLTKSQKWALKKAQKKQNKLLEQQNETLSTPRLEQVKFGEVVHAPPVLIQPKIVSKREGAPRPGEKALLLKNILDDKDYAVPHNEQKVKVKKVIDKKGKRKHLPVALRRQLDKQQKEIIEAYKKLKRV</sequence>
<dbReference type="EMBL" id="JAACXV010000388">
    <property type="protein sequence ID" value="KAF7278756.1"/>
    <property type="molecule type" value="Genomic_DNA"/>
</dbReference>
<feature type="compositionally biased region" description="Basic and acidic residues" evidence="1">
    <location>
        <begin position="164"/>
        <end position="174"/>
    </location>
</feature>
<dbReference type="PANTHER" id="PTHR21838:SF2">
    <property type="entry name" value="COILED-COIL DOMAIN-CONTAINING PROTEIN 137"/>
    <property type="match status" value="1"/>
</dbReference>
<gene>
    <name evidence="2" type="ORF">GWI33_007989</name>
</gene>
<feature type="region of interest" description="Disordered" evidence="1">
    <location>
        <begin position="150"/>
        <end position="188"/>
    </location>
</feature>
<feature type="compositionally biased region" description="Basic residues" evidence="1">
    <location>
        <begin position="1"/>
        <end position="12"/>
    </location>
</feature>
<feature type="compositionally biased region" description="Basic residues" evidence="1">
    <location>
        <begin position="150"/>
        <end position="163"/>
    </location>
</feature>
<proteinExistence type="predicted"/>
<accession>A0A834MBF9</accession>
<name>A0A834MBF9_RHYFE</name>
<evidence type="ECO:0008006" key="4">
    <source>
        <dbReference type="Google" id="ProtNLM"/>
    </source>
</evidence>
<organism evidence="2 3">
    <name type="scientific">Rhynchophorus ferrugineus</name>
    <name type="common">Red palm weevil</name>
    <name type="synonym">Curculio ferrugineus</name>
    <dbReference type="NCBI Taxonomy" id="354439"/>
    <lineage>
        <taxon>Eukaryota</taxon>
        <taxon>Metazoa</taxon>
        <taxon>Ecdysozoa</taxon>
        <taxon>Arthropoda</taxon>
        <taxon>Hexapoda</taxon>
        <taxon>Insecta</taxon>
        <taxon>Pterygota</taxon>
        <taxon>Neoptera</taxon>
        <taxon>Endopterygota</taxon>
        <taxon>Coleoptera</taxon>
        <taxon>Polyphaga</taxon>
        <taxon>Cucujiformia</taxon>
        <taxon>Curculionidae</taxon>
        <taxon>Dryophthorinae</taxon>
        <taxon>Rhynchophorus</taxon>
    </lineage>
</organism>
<evidence type="ECO:0000313" key="3">
    <source>
        <dbReference type="Proteomes" id="UP000625711"/>
    </source>
</evidence>
<comment type="caution">
    <text evidence="2">The sequence shown here is derived from an EMBL/GenBank/DDBJ whole genome shotgun (WGS) entry which is preliminary data.</text>
</comment>
<evidence type="ECO:0000256" key="1">
    <source>
        <dbReference type="SAM" id="MobiDB-lite"/>
    </source>
</evidence>
<dbReference type="InterPro" id="IPR026680">
    <property type="entry name" value="CCDC137"/>
</dbReference>
<dbReference type="AlphaFoldDB" id="A0A834MBF9"/>
<evidence type="ECO:0000313" key="2">
    <source>
        <dbReference type="EMBL" id="KAF7278756.1"/>
    </source>
</evidence>
<reference evidence="2" key="1">
    <citation type="submission" date="2020-08" db="EMBL/GenBank/DDBJ databases">
        <title>Genome sequencing and assembly of the red palm weevil Rhynchophorus ferrugineus.</title>
        <authorList>
            <person name="Dias G.B."/>
            <person name="Bergman C.M."/>
            <person name="Manee M."/>
        </authorList>
    </citation>
    <scope>NUCLEOTIDE SEQUENCE</scope>
    <source>
        <strain evidence="2">AA-2017</strain>
        <tissue evidence="2">Whole larva</tissue>
    </source>
</reference>
<protein>
    <recommendedName>
        <fullName evidence="4">Coiled-coil domain-containing protein 137</fullName>
    </recommendedName>
</protein>
<keyword evidence="3" id="KW-1185">Reference proteome</keyword>
<feature type="region of interest" description="Disordered" evidence="1">
    <location>
        <begin position="1"/>
        <end position="20"/>
    </location>
</feature>
<dbReference type="GO" id="GO:0005634">
    <property type="term" value="C:nucleus"/>
    <property type="evidence" value="ECO:0007669"/>
    <property type="project" value="TreeGrafter"/>
</dbReference>
<dbReference type="OrthoDB" id="5876637at2759"/>